<name>A0A918XD47_9GAMM</name>
<evidence type="ECO:0000256" key="6">
    <source>
        <dbReference type="ARBA" id="ARBA00022692"/>
    </source>
</evidence>
<evidence type="ECO:0000256" key="11">
    <source>
        <dbReference type="SAM" id="Phobius"/>
    </source>
</evidence>
<accession>A0A918XD47</accession>
<protein>
    <recommendedName>
        <fullName evidence="10">Type II secretion system protein M</fullName>
        <shortName evidence="10">T2SS protein M</shortName>
    </recommendedName>
    <alternativeName>
        <fullName evidence="10">General secretion pathway protein M</fullName>
    </alternativeName>
</protein>
<dbReference type="PIRSF" id="PIRSF006291">
    <property type="entry name" value="GspM"/>
    <property type="match status" value="1"/>
</dbReference>
<dbReference type="EMBL" id="BMYM01000001">
    <property type="protein sequence ID" value="GHD26262.1"/>
    <property type="molecule type" value="Genomic_DNA"/>
</dbReference>
<dbReference type="Pfam" id="PF04612">
    <property type="entry name" value="T2SSM"/>
    <property type="match status" value="1"/>
</dbReference>
<keyword evidence="6 11" id="KW-0812">Transmembrane</keyword>
<dbReference type="GO" id="GO:0015628">
    <property type="term" value="P:protein secretion by the type II secretion system"/>
    <property type="evidence" value="ECO:0007669"/>
    <property type="project" value="InterPro"/>
</dbReference>
<organism evidence="12 13">
    <name type="scientific">Parahalioglobus pacificus</name>
    <dbReference type="NCBI Taxonomy" id="930806"/>
    <lineage>
        <taxon>Bacteria</taxon>
        <taxon>Pseudomonadati</taxon>
        <taxon>Pseudomonadota</taxon>
        <taxon>Gammaproteobacteria</taxon>
        <taxon>Cellvibrionales</taxon>
        <taxon>Halieaceae</taxon>
        <taxon>Parahalioglobus</taxon>
    </lineage>
</organism>
<keyword evidence="9 10" id="KW-0472">Membrane</keyword>
<keyword evidence="4 10" id="KW-1003">Cell membrane</keyword>
<keyword evidence="5 10" id="KW-0997">Cell inner membrane</keyword>
<reference evidence="12" key="2">
    <citation type="submission" date="2020-09" db="EMBL/GenBank/DDBJ databases">
        <authorList>
            <person name="Sun Q."/>
            <person name="Kim S."/>
        </authorList>
    </citation>
    <scope>NUCLEOTIDE SEQUENCE</scope>
    <source>
        <strain evidence="12">KCTC 23430</strain>
    </source>
</reference>
<comment type="function">
    <text evidence="10">Inner membrane component of the type II secretion system required for the energy-dependent secretion of extracellular factors such as proteases and toxins from the periplasm.</text>
</comment>
<feature type="transmembrane region" description="Helical" evidence="11">
    <location>
        <begin position="14"/>
        <end position="36"/>
    </location>
</feature>
<dbReference type="GO" id="GO:0005886">
    <property type="term" value="C:plasma membrane"/>
    <property type="evidence" value="ECO:0007669"/>
    <property type="project" value="UniProtKB-SubCell"/>
</dbReference>
<dbReference type="Gene3D" id="3.30.1360.100">
    <property type="entry name" value="General secretion pathway protein M, EpsM"/>
    <property type="match status" value="1"/>
</dbReference>
<evidence type="ECO:0000256" key="8">
    <source>
        <dbReference type="ARBA" id="ARBA00022989"/>
    </source>
</evidence>
<dbReference type="RefSeq" id="WP_189474477.1">
    <property type="nucleotide sequence ID" value="NZ_BMYM01000001.1"/>
</dbReference>
<comment type="subcellular location">
    <subcellularLocation>
        <location evidence="1">Cell inner membrane</location>
        <topology evidence="1">Single-pass membrane protein</topology>
    </subcellularLocation>
</comment>
<evidence type="ECO:0000313" key="12">
    <source>
        <dbReference type="EMBL" id="GHD26262.1"/>
    </source>
</evidence>
<evidence type="ECO:0000256" key="10">
    <source>
        <dbReference type="PIRNR" id="PIRNR006291"/>
    </source>
</evidence>
<evidence type="ECO:0000256" key="4">
    <source>
        <dbReference type="ARBA" id="ARBA00022475"/>
    </source>
</evidence>
<evidence type="ECO:0000256" key="1">
    <source>
        <dbReference type="ARBA" id="ARBA00004377"/>
    </source>
</evidence>
<keyword evidence="13" id="KW-1185">Reference proteome</keyword>
<keyword evidence="8 11" id="KW-1133">Transmembrane helix</keyword>
<reference evidence="12" key="1">
    <citation type="journal article" date="2014" name="Int. J. Syst. Evol. Microbiol.">
        <title>Complete genome sequence of Corynebacterium casei LMG S-19264T (=DSM 44701T), isolated from a smear-ripened cheese.</title>
        <authorList>
            <consortium name="US DOE Joint Genome Institute (JGI-PGF)"/>
            <person name="Walter F."/>
            <person name="Albersmeier A."/>
            <person name="Kalinowski J."/>
            <person name="Ruckert C."/>
        </authorList>
    </citation>
    <scope>NUCLEOTIDE SEQUENCE</scope>
    <source>
        <strain evidence="12">KCTC 23430</strain>
    </source>
</reference>
<evidence type="ECO:0000256" key="9">
    <source>
        <dbReference type="ARBA" id="ARBA00023136"/>
    </source>
</evidence>
<evidence type="ECO:0000256" key="3">
    <source>
        <dbReference type="ARBA" id="ARBA00022448"/>
    </source>
</evidence>
<evidence type="ECO:0000313" key="13">
    <source>
        <dbReference type="Proteomes" id="UP000644693"/>
    </source>
</evidence>
<evidence type="ECO:0000256" key="2">
    <source>
        <dbReference type="ARBA" id="ARBA00010637"/>
    </source>
</evidence>
<dbReference type="AlphaFoldDB" id="A0A918XD47"/>
<evidence type="ECO:0000256" key="7">
    <source>
        <dbReference type="ARBA" id="ARBA00022927"/>
    </source>
</evidence>
<keyword evidence="7 10" id="KW-0653">Protein transport</keyword>
<evidence type="ECO:0000256" key="5">
    <source>
        <dbReference type="ARBA" id="ARBA00022519"/>
    </source>
</evidence>
<dbReference type="InterPro" id="IPR007690">
    <property type="entry name" value="T2SS_GspM"/>
</dbReference>
<dbReference type="InterPro" id="IPR023229">
    <property type="entry name" value="T2SS_M_periplasmic_sf"/>
</dbReference>
<dbReference type="GO" id="GO:0015627">
    <property type="term" value="C:type II protein secretion system complex"/>
    <property type="evidence" value="ECO:0007669"/>
    <property type="project" value="InterPro"/>
</dbReference>
<dbReference type="Proteomes" id="UP000644693">
    <property type="component" value="Unassembled WGS sequence"/>
</dbReference>
<sequence length="157" mass="17407">MKQWFYRLNPREQLSVLVMLVAVLLYLVYIALWSPLAERRDTMASRNTATQESLQRVDAMVSEILRLRDSDNRSSNSGNLTGLINQTTASNQLSVRRLQPNSRGEVQVRLEAVSFVSLMTWLDQLESGEGLSVLEIAITQAGASGQVNATVRLASPG</sequence>
<proteinExistence type="inferred from homology"/>
<comment type="caution">
    <text evidence="12">The sequence shown here is derived from an EMBL/GenBank/DDBJ whole genome shotgun (WGS) entry which is preliminary data.</text>
</comment>
<dbReference type="SUPFAM" id="SSF103054">
    <property type="entry name" value="General secretion pathway protein M, EpsM"/>
    <property type="match status" value="1"/>
</dbReference>
<keyword evidence="3 10" id="KW-0813">Transport</keyword>
<gene>
    <name evidence="12" type="ORF">GCM10007053_02980</name>
</gene>
<comment type="similarity">
    <text evidence="2 10">Belongs to the GSP M family.</text>
</comment>